<sequence length="174" mass="19144">MQYVAAGDLRALDTLTGVMNFLKVQKIDVDEMRDNIAEAKDALREIVKGSAEETLKKPTPLDLQRGFATIPLKGIDVPFHSTFLRSGVKPFRSFLLKKINRTTIDPSKLIGKYIPNVTAKPFAITKEYFEEVYKLTNSPKIASVLANWDSYSQDAPSSQGSSINGVEGDFGSAA</sequence>
<gene>
    <name evidence="5" type="ORF">BN1723_000825</name>
</gene>
<dbReference type="Proteomes" id="UP000045706">
    <property type="component" value="Unassembled WGS sequence"/>
</dbReference>
<evidence type="ECO:0000313" key="6">
    <source>
        <dbReference type="Proteomes" id="UP000045706"/>
    </source>
</evidence>
<feature type="non-terminal residue" evidence="5">
    <location>
        <position position="174"/>
    </location>
</feature>
<keyword evidence="1" id="KW-0808">Transferase</keyword>
<name>A0A0G4N7G8_VERLO</name>
<evidence type="ECO:0000313" key="5">
    <source>
        <dbReference type="EMBL" id="CRK42417.1"/>
    </source>
</evidence>
<dbReference type="Gene3D" id="6.10.140.1400">
    <property type="match status" value="1"/>
</dbReference>
<feature type="domain" description="Malonyl-CoA:ACP transacylase (MAT)" evidence="4">
    <location>
        <begin position="2"/>
        <end position="138"/>
    </location>
</feature>
<dbReference type="Gene3D" id="3.30.70.3330">
    <property type="match status" value="1"/>
</dbReference>
<dbReference type="PANTHER" id="PTHR10982:SF21">
    <property type="entry name" value="FATTY ACID SYNTHASE SUBUNIT BETA"/>
    <property type="match status" value="1"/>
</dbReference>
<dbReference type="EMBL" id="CVQI01032828">
    <property type="protein sequence ID" value="CRK42417.1"/>
    <property type="molecule type" value="Genomic_DNA"/>
</dbReference>
<dbReference type="PANTHER" id="PTHR10982">
    <property type="entry name" value="MALONYL COA-ACYL CARRIER PROTEIN TRANSACYLASE"/>
    <property type="match status" value="1"/>
</dbReference>
<feature type="coiled-coil region" evidence="2">
    <location>
        <begin position="22"/>
        <end position="49"/>
    </location>
</feature>
<dbReference type="AlphaFoldDB" id="A0A0G4N7G8"/>
<feature type="region of interest" description="Disordered" evidence="3">
    <location>
        <begin position="154"/>
        <end position="174"/>
    </location>
</feature>
<keyword evidence="2" id="KW-0175">Coiled coil</keyword>
<organism evidence="5 6">
    <name type="scientific">Verticillium longisporum</name>
    <name type="common">Verticillium dahliae var. longisporum</name>
    <dbReference type="NCBI Taxonomy" id="100787"/>
    <lineage>
        <taxon>Eukaryota</taxon>
        <taxon>Fungi</taxon>
        <taxon>Dikarya</taxon>
        <taxon>Ascomycota</taxon>
        <taxon>Pezizomycotina</taxon>
        <taxon>Sordariomycetes</taxon>
        <taxon>Hypocreomycetidae</taxon>
        <taxon>Glomerellales</taxon>
        <taxon>Plectosphaerellaceae</taxon>
        <taxon>Verticillium</taxon>
    </lineage>
</organism>
<evidence type="ECO:0000256" key="1">
    <source>
        <dbReference type="ARBA" id="ARBA00022679"/>
    </source>
</evidence>
<dbReference type="InterPro" id="IPR014043">
    <property type="entry name" value="Acyl_transferase_dom"/>
</dbReference>
<protein>
    <recommendedName>
        <fullName evidence="4">Malonyl-CoA:ACP transacylase (MAT) domain-containing protein</fullName>
    </recommendedName>
</protein>
<accession>A0A0G4N7G8</accession>
<dbReference type="Pfam" id="PF00698">
    <property type="entry name" value="Acyl_transf_1"/>
    <property type="match status" value="1"/>
</dbReference>
<feature type="compositionally biased region" description="Polar residues" evidence="3">
    <location>
        <begin position="154"/>
        <end position="164"/>
    </location>
</feature>
<proteinExistence type="predicted"/>
<reference evidence="6" key="1">
    <citation type="submission" date="2015-05" db="EMBL/GenBank/DDBJ databases">
        <authorList>
            <person name="Fogelqvist Johan"/>
        </authorList>
    </citation>
    <scope>NUCLEOTIDE SEQUENCE [LARGE SCALE GENOMIC DNA]</scope>
</reference>
<evidence type="ECO:0000256" key="2">
    <source>
        <dbReference type="SAM" id="Coils"/>
    </source>
</evidence>
<evidence type="ECO:0000259" key="4">
    <source>
        <dbReference type="Pfam" id="PF00698"/>
    </source>
</evidence>
<dbReference type="InterPro" id="IPR050830">
    <property type="entry name" value="Fungal_FAS"/>
</dbReference>
<evidence type="ECO:0000256" key="3">
    <source>
        <dbReference type="SAM" id="MobiDB-lite"/>
    </source>
</evidence>
<dbReference type="GO" id="GO:0016740">
    <property type="term" value="F:transferase activity"/>
    <property type="evidence" value="ECO:0007669"/>
    <property type="project" value="UniProtKB-KW"/>
</dbReference>